<dbReference type="RefSeq" id="WP_143227361.1">
    <property type="nucleotide sequence ID" value="NZ_FZNP01000013.1"/>
</dbReference>
<keyword evidence="1" id="KW-0732">Signal</keyword>
<protein>
    <submittedName>
        <fullName evidence="2">Uncharacterized protein</fullName>
    </submittedName>
</protein>
<dbReference type="OrthoDB" id="4202326at2"/>
<evidence type="ECO:0000313" key="3">
    <source>
        <dbReference type="Proteomes" id="UP000198420"/>
    </source>
</evidence>
<accession>A0A239CS78</accession>
<keyword evidence="3" id="KW-1185">Reference proteome</keyword>
<reference evidence="3" key="1">
    <citation type="submission" date="2017-06" db="EMBL/GenBank/DDBJ databases">
        <authorList>
            <person name="Varghese N."/>
            <person name="Submissions S."/>
        </authorList>
    </citation>
    <scope>NUCLEOTIDE SEQUENCE [LARGE SCALE GENOMIC DNA]</scope>
    <source>
        <strain evidence="3">DSM 44485</strain>
    </source>
</reference>
<feature type="chain" id="PRO_5039319914" evidence="1">
    <location>
        <begin position="20"/>
        <end position="172"/>
    </location>
</feature>
<proteinExistence type="predicted"/>
<dbReference type="AlphaFoldDB" id="A0A239CS78"/>
<name>A0A239CS78_9ACTN</name>
<evidence type="ECO:0000313" key="2">
    <source>
        <dbReference type="EMBL" id="SNS22789.1"/>
    </source>
</evidence>
<dbReference type="PROSITE" id="PS51257">
    <property type="entry name" value="PROKAR_LIPOPROTEIN"/>
    <property type="match status" value="1"/>
</dbReference>
<sequence>MVRRSVALVALASAAALSAAGCGSEKKDGPEVAWAGRACGVLTQSAPMQAPKLDGASVLKSKASLVQLLDGISDRMRTLETRLSGLGAPPVDNGEAVFSTTMNNLTRTHSTVSTASKNLKRAKVNDKRSLQRAVDQMGKAFGQYNGYQGPAQDLRKNPQLAAAFAKAPACKG</sequence>
<evidence type="ECO:0000256" key="1">
    <source>
        <dbReference type="SAM" id="SignalP"/>
    </source>
</evidence>
<gene>
    <name evidence="2" type="ORF">SAMN06265355_11377</name>
</gene>
<feature type="signal peptide" evidence="1">
    <location>
        <begin position="1"/>
        <end position="19"/>
    </location>
</feature>
<dbReference type="Proteomes" id="UP000198420">
    <property type="component" value="Unassembled WGS sequence"/>
</dbReference>
<organism evidence="2 3">
    <name type="scientific">Actinomadura mexicana</name>
    <dbReference type="NCBI Taxonomy" id="134959"/>
    <lineage>
        <taxon>Bacteria</taxon>
        <taxon>Bacillati</taxon>
        <taxon>Actinomycetota</taxon>
        <taxon>Actinomycetes</taxon>
        <taxon>Streptosporangiales</taxon>
        <taxon>Thermomonosporaceae</taxon>
        <taxon>Actinomadura</taxon>
    </lineage>
</organism>
<dbReference type="EMBL" id="FZNP01000013">
    <property type="protein sequence ID" value="SNS22789.1"/>
    <property type="molecule type" value="Genomic_DNA"/>
</dbReference>